<reference evidence="5 6" key="1">
    <citation type="submission" date="2014-02" db="EMBL/GenBank/DDBJ databases">
        <title>Draft genome sequence of Lysinibacillus sinduriensis JCM 15800.</title>
        <authorList>
            <person name="Zhang F."/>
            <person name="Wang G."/>
            <person name="Zhang L."/>
        </authorList>
    </citation>
    <scope>NUCLEOTIDE SEQUENCE [LARGE SCALE GENOMIC DNA]</scope>
    <source>
        <strain evidence="5 6">JCM 15800</strain>
    </source>
</reference>
<evidence type="ECO:0000256" key="1">
    <source>
        <dbReference type="ARBA" id="ARBA00008059"/>
    </source>
</evidence>
<dbReference type="PANTHER" id="PTHR30050">
    <property type="entry name" value="CHROMOSOMAL REPLICATION INITIATOR PROTEIN DNAA"/>
    <property type="match status" value="1"/>
</dbReference>
<sequence>MNEAIHQLCKQLRLAYIEEAVNDVPFTTAEEYIYHLLLKEQQGREQAKIVRNLKQARFVDTKTLETYQWHKDISFPNHLTKEELVQLEFIRRNENLILIGAPGTGKTHLASALGRRACEQGYEVRFYRVSHLVEELEQAFRLGKLKQFRSKLERVDLMILDEMGYLPFGKEGAELLFQIITECYERKSLIITSNLEFSQWNRIFSDSRLTAALVDRLIHHAHVISYTGQSFRLTNALSRKQ</sequence>
<name>A0A0A3I0M4_9BACL</name>
<dbReference type="EMBL" id="JPVO01000047">
    <property type="protein sequence ID" value="KGR76183.1"/>
    <property type="molecule type" value="Genomic_DNA"/>
</dbReference>
<dbReference type="SMART" id="SM00382">
    <property type="entry name" value="AAA"/>
    <property type="match status" value="1"/>
</dbReference>
<dbReference type="CDD" id="cd00009">
    <property type="entry name" value="AAA"/>
    <property type="match status" value="1"/>
</dbReference>
<evidence type="ECO:0000313" key="5">
    <source>
        <dbReference type="EMBL" id="KGR76183.1"/>
    </source>
</evidence>
<dbReference type="SUPFAM" id="SSF52540">
    <property type="entry name" value="P-loop containing nucleoside triphosphate hydrolases"/>
    <property type="match status" value="1"/>
</dbReference>
<evidence type="ECO:0000256" key="2">
    <source>
        <dbReference type="ARBA" id="ARBA00022741"/>
    </source>
</evidence>
<keyword evidence="2" id="KW-0547">Nucleotide-binding</keyword>
<dbReference type="Pfam" id="PF01695">
    <property type="entry name" value="IstB_IS21"/>
    <property type="match status" value="1"/>
</dbReference>
<organism evidence="5 6">
    <name type="scientific">Ureibacillus sinduriensis BLB-1 = JCM 15800</name>
    <dbReference type="NCBI Taxonomy" id="1384057"/>
    <lineage>
        <taxon>Bacteria</taxon>
        <taxon>Bacillati</taxon>
        <taxon>Bacillota</taxon>
        <taxon>Bacilli</taxon>
        <taxon>Bacillales</taxon>
        <taxon>Caryophanaceae</taxon>
        <taxon>Ureibacillus</taxon>
    </lineage>
</organism>
<dbReference type="InterPro" id="IPR028350">
    <property type="entry name" value="DNAC/IstB-like"/>
</dbReference>
<gene>
    <name evidence="5" type="ORF">CD33_08470</name>
</gene>
<comment type="similarity">
    <text evidence="1">Belongs to the IS21/IS1162 putative ATP-binding protein family.</text>
</comment>
<dbReference type="InterPro" id="IPR027417">
    <property type="entry name" value="P-loop_NTPase"/>
</dbReference>
<dbReference type="GO" id="GO:0005524">
    <property type="term" value="F:ATP binding"/>
    <property type="evidence" value="ECO:0007669"/>
    <property type="project" value="UniProtKB-KW"/>
</dbReference>
<evidence type="ECO:0000313" key="6">
    <source>
        <dbReference type="Proteomes" id="UP000030408"/>
    </source>
</evidence>
<dbReference type="Proteomes" id="UP000030408">
    <property type="component" value="Unassembled WGS sequence"/>
</dbReference>
<evidence type="ECO:0000256" key="3">
    <source>
        <dbReference type="ARBA" id="ARBA00022840"/>
    </source>
</evidence>
<protein>
    <submittedName>
        <fullName evidence="5">ATP-binding protein</fullName>
    </submittedName>
</protein>
<comment type="caution">
    <text evidence="5">The sequence shown here is derived from an EMBL/GenBank/DDBJ whole genome shotgun (WGS) entry which is preliminary data.</text>
</comment>
<accession>A0A0A3I0M4</accession>
<feature type="domain" description="AAA+ ATPase" evidence="4">
    <location>
        <begin position="92"/>
        <end position="225"/>
    </location>
</feature>
<dbReference type="AlphaFoldDB" id="A0A0A3I0M4"/>
<dbReference type="NCBIfam" id="NF038214">
    <property type="entry name" value="IS21_help_AAA"/>
    <property type="match status" value="1"/>
</dbReference>
<evidence type="ECO:0000259" key="4">
    <source>
        <dbReference type="SMART" id="SM00382"/>
    </source>
</evidence>
<proteinExistence type="inferred from homology"/>
<dbReference type="STRING" id="1384057.CD33_08470"/>
<dbReference type="OrthoDB" id="2052561at2"/>
<keyword evidence="6" id="KW-1185">Reference proteome</keyword>
<keyword evidence="3 5" id="KW-0067">ATP-binding</keyword>
<dbReference type="eggNOG" id="COG1484">
    <property type="taxonomic scope" value="Bacteria"/>
</dbReference>
<dbReference type="PIRSF" id="PIRSF003073">
    <property type="entry name" value="DNAC_TnpB_IstB"/>
    <property type="match status" value="1"/>
</dbReference>
<dbReference type="InterPro" id="IPR002611">
    <property type="entry name" value="IstB_ATP-bd"/>
</dbReference>
<dbReference type="GO" id="GO:0006260">
    <property type="term" value="P:DNA replication"/>
    <property type="evidence" value="ECO:0007669"/>
    <property type="project" value="TreeGrafter"/>
</dbReference>
<dbReference type="InterPro" id="IPR003593">
    <property type="entry name" value="AAA+_ATPase"/>
</dbReference>
<dbReference type="Gene3D" id="3.40.50.300">
    <property type="entry name" value="P-loop containing nucleotide triphosphate hydrolases"/>
    <property type="match status" value="1"/>
</dbReference>
<dbReference type="RefSeq" id="WP_036199880.1">
    <property type="nucleotide sequence ID" value="NZ_AVCY01000009.1"/>
</dbReference>
<dbReference type="PANTHER" id="PTHR30050:SF4">
    <property type="entry name" value="ATP-BINDING PROTEIN RV3427C IN INSERTION SEQUENCE-RELATED"/>
    <property type="match status" value="1"/>
</dbReference>
<dbReference type="InterPro" id="IPR047661">
    <property type="entry name" value="IstB"/>
</dbReference>